<dbReference type="CDD" id="cd13426">
    <property type="entry name" value="Peptidase_G1"/>
    <property type="match status" value="1"/>
</dbReference>
<organism evidence="2 3">
    <name type="scientific">Candidatus Clostridium radicumherbarum</name>
    <dbReference type="NCBI Taxonomy" id="3381662"/>
    <lineage>
        <taxon>Bacteria</taxon>
        <taxon>Bacillati</taxon>
        <taxon>Bacillota</taxon>
        <taxon>Clostridia</taxon>
        <taxon>Eubacteriales</taxon>
        <taxon>Clostridiaceae</taxon>
        <taxon>Clostridium</taxon>
    </lineage>
</organism>
<gene>
    <name evidence="2" type="ORF">ACJDUH_07575</name>
</gene>
<dbReference type="SUPFAM" id="SSF49899">
    <property type="entry name" value="Concanavalin A-like lectins/glucanases"/>
    <property type="match status" value="1"/>
</dbReference>
<dbReference type="Gene3D" id="2.60.120.700">
    <property type="entry name" value="Peptidase G1"/>
    <property type="match status" value="1"/>
</dbReference>
<name>A0ABW8TR43_9CLOT</name>
<protein>
    <submittedName>
        <fullName evidence="2">G1 family glutamic endopeptidase</fullName>
    </submittedName>
</protein>
<reference evidence="2 3" key="1">
    <citation type="submission" date="2024-11" db="EMBL/GenBank/DDBJ databases">
        <authorList>
            <person name="Heng Y.C."/>
            <person name="Lim A.C.H."/>
            <person name="Lee J.K.Y."/>
            <person name="Kittelmann S."/>
        </authorList>
    </citation>
    <scope>NUCLEOTIDE SEQUENCE [LARGE SCALE GENOMIC DNA]</scope>
    <source>
        <strain evidence="2 3">WILCCON 0202</strain>
    </source>
</reference>
<comment type="caution">
    <text evidence="2">The sequence shown here is derived from an EMBL/GenBank/DDBJ whole genome shotgun (WGS) entry which is preliminary data.</text>
</comment>
<feature type="chain" id="PRO_5045302078" evidence="1">
    <location>
        <begin position="30"/>
        <end position="360"/>
    </location>
</feature>
<proteinExistence type="predicted"/>
<dbReference type="Pfam" id="PF01828">
    <property type="entry name" value="Peptidase_A4"/>
    <property type="match status" value="1"/>
</dbReference>
<dbReference type="Proteomes" id="UP001623661">
    <property type="component" value="Unassembled WGS sequence"/>
</dbReference>
<dbReference type="InterPro" id="IPR013320">
    <property type="entry name" value="ConA-like_dom_sf"/>
</dbReference>
<accession>A0ABW8TR43</accession>
<evidence type="ECO:0000313" key="3">
    <source>
        <dbReference type="Proteomes" id="UP001623661"/>
    </source>
</evidence>
<dbReference type="InterPro" id="IPR038656">
    <property type="entry name" value="Peptidase_G1_sf"/>
</dbReference>
<sequence>MYLRKRCLSIILVATLVATSIFNSQNLHAQNNTNSKDKEENYSEIRKLPDGGEVYVYNINGVENDFPIPPKGFIPMNATDEQLLEYGFPARPKDKNELLQWEDMMKHYKNTPIPKIISTQIKHGLKRKENYTIKNSVNNQLLNWSGYVDYVNSNTLRSVQGDFTQPTEKSDSVANAYESSWIGIGGVNTAALLQAGTAMHNYQYTAFYEYIDEYNNDPNGQINIASINISPGDDVHMYVTYLYSNRVANFYVADYTNGGSQSIFVNLDNNYYDGSTVEWIDERPTLKYSDGTKAFANLADFGTISWFNCKSYNSSNVWNDLTSLSHQYVSMWSTGGKYMLASPNTPYSSTNFYDVWLNAN</sequence>
<dbReference type="PANTHER" id="PTHR37536">
    <property type="entry name" value="PUTATIVE (AFU_ORTHOLOGUE AFUA_3G02970)-RELATED"/>
    <property type="match status" value="1"/>
</dbReference>
<keyword evidence="3" id="KW-1185">Reference proteome</keyword>
<evidence type="ECO:0000256" key="1">
    <source>
        <dbReference type="SAM" id="SignalP"/>
    </source>
</evidence>
<dbReference type="PANTHER" id="PTHR37536:SF1">
    <property type="entry name" value="ASPERGILLOPEPSIN, PUTAITVE (AFU_ORTHOLOGUE AFUA_7G01200)"/>
    <property type="match status" value="1"/>
</dbReference>
<dbReference type="RefSeq" id="WP_406764544.1">
    <property type="nucleotide sequence ID" value="NZ_JBJHZY010000001.1"/>
</dbReference>
<dbReference type="EMBL" id="JBJHZY010000001">
    <property type="protein sequence ID" value="MFL0267959.1"/>
    <property type="molecule type" value="Genomic_DNA"/>
</dbReference>
<feature type="signal peptide" evidence="1">
    <location>
        <begin position="1"/>
        <end position="29"/>
    </location>
</feature>
<evidence type="ECO:0000313" key="2">
    <source>
        <dbReference type="EMBL" id="MFL0267959.1"/>
    </source>
</evidence>
<keyword evidence="1" id="KW-0732">Signal</keyword>
<dbReference type="InterPro" id="IPR000250">
    <property type="entry name" value="Peptidase_G1"/>
</dbReference>